<accession>A0A4C2ACZ2</accession>
<reference evidence="2 3" key="1">
    <citation type="journal article" date="2019" name="Commun. Biol.">
        <title>The bagworm genome reveals a unique fibroin gene that provides high tensile strength.</title>
        <authorList>
            <person name="Kono N."/>
            <person name="Nakamura H."/>
            <person name="Ohtoshi R."/>
            <person name="Tomita M."/>
            <person name="Numata K."/>
            <person name="Arakawa K."/>
        </authorList>
    </citation>
    <scope>NUCLEOTIDE SEQUENCE [LARGE SCALE GENOMIC DNA]</scope>
</reference>
<evidence type="ECO:0000256" key="1">
    <source>
        <dbReference type="SAM" id="MobiDB-lite"/>
    </source>
</evidence>
<comment type="caution">
    <text evidence="2">The sequence shown here is derived from an EMBL/GenBank/DDBJ whole genome shotgun (WGS) entry which is preliminary data.</text>
</comment>
<keyword evidence="3" id="KW-1185">Reference proteome</keyword>
<dbReference type="Proteomes" id="UP000299102">
    <property type="component" value="Unassembled WGS sequence"/>
</dbReference>
<gene>
    <name evidence="2" type="ORF">EVAR_70667_1</name>
</gene>
<dbReference type="AlphaFoldDB" id="A0A4C2ACZ2"/>
<proteinExistence type="predicted"/>
<dbReference type="EMBL" id="BGZK01002900">
    <property type="protein sequence ID" value="GBP97233.1"/>
    <property type="molecule type" value="Genomic_DNA"/>
</dbReference>
<protein>
    <submittedName>
        <fullName evidence="2">Uncharacterized protein</fullName>
    </submittedName>
</protein>
<feature type="region of interest" description="Disordered" evidence="1">
    <location>
        <begin position="83"/>
        <end position="151"/>
    </location>
</feature>
<feature type="compositionally biased region" description="Low complexity" evidence="1">
    <location>
        <begin position="85"/>
        <end position="151"/>
    </location>
</feature>
<dbReference type="STRING" id="151549.A0A4C2ACZ2"/>
<organism evidence="2 3">
    <name type="scientific">Eumeta variegata</name>
    <name type="common">Bagworm moth</name>
    <name type="synonym">Eumeta japonica</name>
    <dbReference type="NCBI Taxonomy" id="151549"/>
    <lineage>
        <taxon>Eukaryota</taxon>
        <taxon>Metazoa</taxon>
        <taxon>Ecdysozoa</taxon>
        <taxon>Arthropoda</taxon>
        <taxon>Hexapoda</taxon>
        <taxon>Insecta</taxon>
        <taxon>Pterygota</taxon>
        <taxon>Neoptera</taxon>
        <taxon>Endopterygota</taxon>
        <taxon>Lepidoptera</taxon>
        <taxon>Glossata</taxon>
        <taxon>Ditrysia</taxon>
        <taxon>Tineoidea</taxon>
        <taxon>Psychidae</taxon>
        <taxon>Oiketicinae</taxon>
        <taxon>Eumeta</taxon>
    </lineage>
</organism>
<sequence>MTALSSAAAVLCFGGESRVKLEADQVFRFCRCCGVTASTANITIANAASASVAAAMADSSQNYNDHFRETAGPVLSAVVGGAGNLNGSSTSGNPTSGIHSSSSSIKSPLSSPMGVSNHHNGTSNGHSSSSAQQAAAAHSAAANTHNNTSSI</sequence>
<dbReference type="OrthoDB" id="6081971at2759"/>
<evidence type="ECO:0000313" key="2">
    <source>
        <dbReference type="EMBL" id="GBP97233.1"/>
    </source>
</evidence>
<name>A0A4C2ACZ2_EUMVA</name>
<evidence type="ECO:0000313" key="3">
    <source>
        <dbReference type="Proteomes" id="UP000299102"/>
    </source>
</evidence>